<dbReference type="EC" id="2.7.7.7" evidence="1"/>
<comment type="catalytic activity">
    <reaction evidence="7">
        <text>DNA(n) + a 2'-deoxyribonucleoside 5'-triphosphate = DNA(n+1) + diphosphate</text>
        <dbReference type="Rhea" id="RHEA:22508"/>
        <dbReference type="Rhea" id="RHEA-COMP:17339"/>
        <dbReference type="Rhea" id="RHEA-COMP:17340"/>
        <dbReference type="ChEBI" id="CHEBI:33019"/>
        <dbReference type="ChEBI" id="CHEBI:61560"/>
        <dbReference type="ChEBI" id="CHEBI:173112"/>
        <dbReference type="EC" id="2.7.7.7"/>
    </reaction>
</comment>
<dbReference type="GO" id="GO:0009360">
    <property type="term" value="C:DNA polymerase III complex"/>
    <property type="evidence" value="ECO:0007669"/>
    <property type="project" value="TreeGrafter"/>
</dbReference>
<evidence type="ECO:0000256" key="1">
    <source>
        <dbReference type="ARBA" id="ARBA00012417"/>
    </source>
</evidence>
<evidence type="ECO:0000256" key="6">
    <source>
        <dbReference type="ARBA" id="ARBA00034754"/>
    </source>
</evidence>
<dbReference type="AlphaFoldDB" id="A0A917MS92"/>
<evidence type="ECO:0000256" key="7">
    <source>
        <dbReference type="ARBA" id="ARBA00049244"/>
    </source>
</evidence>
<keyword evidence="3" id="KW-0548">Nucleotidyltransferase</keyword>
<keyword evidence="2" id="KW-0808">Transferase</keyword>
<dbReference type="NCBIfam" id="TIGR01128">
    <property type="entry name" value="holA"/>
    <property type="match status" value="1"/>
</dbReference>
<dbReference type="Proteomes" id="UP000600171">
    <property type="component" value="Unassembled WGS sequence"/>
</dbReference>
<evidence type="ECO:0000256" key="5">
    <source>
        <dbReference type="ARBA" id="ARBA00022932"/>
    </source>
</evidence>
<dbReference type="PANTHER" id="PTHR34388">
    <property type="entry name" value="DNA POLYMERASE III SUBUNIT DELTA"/>
    <property type="match status" value="1"/>
</dbReference>
<dbReference type="InterPro" id="IPR027417">
    <property type="entry name" value="P-loop_NTPase"/>
</dbReference>
<dbReference type="GO" id="GO:0003677">
    <property type="term" value="F:DNA binding"/>
    <property type="evidence" value="ECO:0007669"/>
    <property type="project" value="UniProtKB-KW"/>
</dbReference>
<evidence type="ECO:0000313" key="9">
    <source>
        <dbReference type="EMBL" id="GGH57659.1"/>
    </source>
</evidence>
<dbReference type="SUPFAM" id="SSF48019">
    <property type="entry name" value="post-AAA+ oligomerization domain-like"/>
    <property type="match status" value="1"/>
</dbReference>
<protein>
    <recommendedName>
        <fullName evidence="1">DNA-directed DNA polymerase</fullName>
        <ecNumber evidence="1">2.7.7.7</ecNumber>
    </recommendedName>
</protein>
<dbReference type="GO" id="GO:0003887">
    <property type="term" value="F:DNA-directed DNA polymerase activity"/>
    <property type="evidence" value="ECO:0007669"/>
    <property type="project" value="UniProtKB-KW"/>
</dbReference>
<keyword evidence="4" id="KW-0235">DNA replication</keyword>
<keyword evidence="5" id="KW-0239">DNA-directed DNA polymerase</keyword>
<accession>A0A917MS92</accession>
<dbReference type="Pfam" id="PF21694">
    <property type="entry name" value="DNA_pol3_delta_C"/>
    <property type="match status" value="1"/>
</dbReference>
<dbReference type="GO" id="GO:0006261">
    <property type="term" value="P:DNA-templated DNA replication"/>
    <property type="evidence" value="ECO:0007669"/>
    <property type="project" value="TreeGrafter"/>
</dbReference>
<comment type="caution">
    <text evidence="9">The sequence shown here is derived from an EMBL/GenBank/DDBJ whole genome shotgun (WGS) entry which is preliminary data.</text>
</comment>
<keyword evidence="9" id="KW-0238">DNA-binding</keyword>
<dbReference type="SUPFAM" id="SSF52540">
    <property type="entry name" value="P-loop containing nucleoside triphosphate hydrolases"/>
    <property type="match status" value="1"/>
</dbReference>
<dbReference type="InterPro" id="IPR005790">
    <property type="entry name" value="DNA_polIII_delta"/>
</dbReference>
<dbReference type="PANTHER" id="PTHR34388:SF1">
    <property type="entry name" value="DNA POLYMERASE III SUBUNIT DELTA"/>
    <property type="match status" value="1"/>
</dbReference>
<comment type="similarity">
    <text evidence="6">Belongs to the DNA polymerase HolA subunit family.</text>
</comment>
<dbReference type="InterPro" id="IPR048466">
    <property type="entry name" value="DNA_pol3_delta-like_C"/>
</dbReference>
<evidence type="ECO:0000256" key="3">
    <source>
        <dbReference type="ARBA" id="ARBA00022695"/>
    </source>
</evidence>
<name>A0A917MS92_9MICC</name>
<dbReference type="EMBL" id="BMDC01000001">
    <property type="protein sequence ID" value="GGH57659.1"/>
    <property type="molecule type" value="Genomic_DNA"/>
</dbReference>
<gene>
    <name evidence="9" type="ORF">GCM10007359_03030</name>
</gene>
<proteinExistence type="inferred from homology"/>
<feature type="domain" description="DNA polymerase III delta subunit-like C-terminal" evidence="8">
    <location>
        <begin position="214"/>
        <end position="327"/>
    </location>
</feature>
<evidence type="ECO:0000256" key="4">
    <source>
        <dbReference type="ARBA" id="ARBA00022705"/>
    </source>
</evidence>
<reference evidence="9 10" key="1">
    <citation type="journal article" date="2014" name="Int. J. Syst. Evol. Microbiol.">
        <title>Complete genome sequence of Corynebacterium casei LMG S-19264T (=DSM 44701T), isolated from a smear-ripened cheese.</title>
        <authorList>
            <consortium name="US DOE Joint Genome Institute (JGI-PGF)"/>
            <person name="Walter F."/>
            <person name="Albersmeier A."/>
            <person name="Kalinowski J."/>
            <person name="Ruckert C."/>
        </authorList>
    </citation>
    <scope>NUCLEOTIDE SEQUENCE [LARGE SCALE GENOMIC DNA]</scope>
    <source>
        <strain evidence="9 10">CCM 8669</strain>
    </source>
</reference>
<dbReference type="Gene3D" id="1.20.272.10">
    <property type="match status" value="1"/>
</dbReference>
<dbReference type="RefSeq" id="WP_188358576.1">
    <property type="nucleotide sequence ID" value="NZ_BMDC01000001.1"/>
</dbReference>
<dbReference type="Gene3D" id="3.40.50.300">
    <property type="entry name" value="P-loop containing nucleotide triphosphate hydrolases"/>
    <property type="match status" value="1"/>
</dbReference>
<keyword evidence="10" id="KW-1185">Reference proteome</keyword>
<organism evidence="9 10">
    <name type="scientific">Rothia aerolata</name>
    <dbReference type="NCBI Taxonomy" id="1812262"/>
    <lineage>
        <taxon>Bacteria</taxon>
        <taxon>Bacillati</taxon>
        <taxon>Actinomycetota</taxon>
        <taxon>Actinomycetes</taxon>
        <taxon>Micrococcales</taxon>
        <taxon>Micrococcaceae</taxon>
        <taxon>Rothia</taxon>
    </lineage>
</organism>
<evidence type="ECO:0000259" key="8">
    <source>
        <dbReference type="Pfam" id="PF21694"/>
    </source>
</evidence>
<dbReference type="InterPro" id="IPR008921">
    <property type="entry name" value="DNA_pol3_clamp-load_cplx_C"/>
</dbReference>
<sequence length="336" mass="36791">MPRKTQPTASSGLQSWRSLSLAPATLLYGPNEYFASRARQQLKNLFRAERGEVELEQLSAKDYKKGQLAVLTSPSLFGSAKVIEFSLAASMSEDFLTDMLAYLKEPDDSSLIVIHHSGGNRGKKLIDHFRASRGLNFIECKELKRDQDKLDFVLYEFRERGKKIDKRAAELLVAAAGSETSELASACAQLAQDGPELITEEIVDKYFGGRTEVTAFRVSDEAVKGNAGQAMAMLRHALDTGVEPIPLVGALAARIRTIARVHGSRQPAAALASEFKLAPWQVEQAQRDGRRFSDADLAKILRVLADADAQLKGESIDPLFSVEKAVLTIATAGRSR</sequence>
<evidence type="ECO:0000313" key="10">
    <source>
        <dbReference type="Proteomes" id="UP000600171"/>
    </source>
</evidence>
<evidence type="ECO:0000256" key="2">
    <source>
        <dbReference type="ARBA" id="ARBA00022679"/>
    </source>
</evidence>